<dbReference type="SUPFAM" id="SSF54236">
    <property type="entry name" value="Ubiquitin-like"/>
    <property type="match status" value="1"/>
</dbReference>
<reference evidence="1" key="1">
    <citation type="submission" date="2021-04" db="EMBL/GenBank/DDBJ databases">
        <authorList>
            <consortium name="Molecular Ecology Group"/>
        </authorList>
    </citation>
    <scope>NUCLEOTIDE SEQUENCE</scope>
</reference>
<dbReference type="Proteomes" id="UP000678393">
    <property type="component" value="Unassembled WGS sequence"/>
</dbReference>
<organism evidence="1 2">
    <name type="scientific">Candidula unifasciata</name>
    <dbReference type="NCBI Taxonomy" id="100452"/>
    <lineage>
        <taxon>Eukaryota</taxon>
        <taxon>Metazoa</taxon>
        <taxon>Spiralia</taxon>
        <taxon>Lophotrochozoa</taxon>
        <taxon>Mollusca</taxon>
        <taxon>Gastropoda</taxon>
        <taxon>Heterobranchia</taxon>
        <taxon>Euthyneura</taxon>
        <taxon>Panpulmonata</taxon>
        <taxon>Eupulmonata</taxon>
        <taxon>Stylommatophora</taxon>
        <taxon>Helicina</taxon>
        <taxon>Helicoidea</taxon>
        <taxon>Geomitridae</taxon>
        <taxon>Candidula</taxon>
    </lineage>
</organism>
<sequence>TIAEKPATGILTPVHLLCKEGQSVNILVTESKTAKEAMDDLKRNKAAPDLRSYILYEQLFRGALERPLFPEDLVAVTTKRWAEWESWVLEDSSVCLCVQGPELLEKLDNSFNRNHDLASKLQYCDAKSRKFKRKTVRFQQCKLALYSDSQGFSESVSWKVEDMTIYLGTMHKKNPTPSRYCLTFTVTGEKYTKPPFGHCLCFDTEDELYRWAAAMYTAQHPAGLLSWLNK</sequence>
<proteinExistence type="predicted"/>
<dbReference type="InterPro" id="IPR052227">
    <property type="entry name" value="Arf-Rho-GAP_ANK-PH_domain"/>
</dbReference>
<dbReference type="SUPFAM" id="SSF50729">
    <property type="entry name" value="PH domain-like"/>
    <property type="match status" value="1"/>
</dbReference>
<accession>A0A8S3ZZL2</accession>
<evidence type="ECO:0000313" key="2">
    <source>
        <dbReference type="Proteomes" id="UP000678393"/>
    </source>
</evidence>
<evidence type="ECO:0000313" key="1">
    <source>
        <dbReference type="EMBL" id="CAG5132226.1"/>
    </source>
</evidence>
<keyword evidence="2" id="KW-1185">Reference proteome</keyword>
<dbReference type="Gene3D" id="2.30.29.30">
    <property type="entry name" value="Pleckstrin-homology domain (PH domain)/Phosphotyrosine-binding domain (PTB)"/>
    <property type="match status" value="1"/>
</dbReference>
<dbReference type="EMBL" id="CAJHNH020005190">
    <property type="protein sequence ID" value="CAG5132226.1"/>
    <property type="molecule type" value="Genomic_DNA"/>
</dbReference>
<dbReference type="GO" id="GO:0005737">
    <property type="term" value="C:cytoplasm"/>
    <property type="evidence" value="ECO:0007669"/>
    <property type="project" value="TreeGrafter"/>
</dbReference>
<dbReference type="PANTHER" id="PTHR45899">
    <property type="entry name" value="RHO GTPASE ACTIVATING PROTEIN AT 15B, ISOFORM C"/>
    <property type="match status" value="1"/>
</dbReference>
<dbReference type="Gene3D" id="3.10.20.90">
    <property type="entry name" value="Phosphatidylinositol 3-kinase Catalytic Subunit, Chain A, domain 1"/>
    <property type="match status" value="1"/>
</dbReference>
<feature type="non-terminal residue" evidence="1">
    <location>
        <position position="1"/>
    </location>
</feature>
<name>A0A8S3ZZL2_9EUPU</name>
<gene>
    <name evidence="1" type="ORF">CUNI_LOCUS17784</name>
</gene>
<dbReference type="OrthoDB" id="29546at2759"/>
<dbReference type="GO" id="GO:0005547">
    <property type="term" value="F:phosphatidylinositol-3,4,5-trisphosphate binding"/>
    <property type="evidence" value="ECO:0007669"/>
    <property type="project" value="TreeGrafter"/>
</dbReference>
<dbReference type="InterPro" id="IPR011993">
    <property type="entry name" value="PH-like_dom_sf"/>
</dbReference>
<dbReference type="InterPro" id="IPR029071">
    <property type="entry name" value="Ubiquitin-like_domsf"/>
</dbReference>
<comment type="caution">
    <text evidence="1">The sequence shown here is derived from an EMBL/GenBank/DDBJ whole genome shotgun (WGS) entry which is preliminary data.</text>
</comment>
<dbReference type="AlphaFoldDB" id="A0A8S3ZZL2"/>
<protein>
    <submittedName>
        <fullName evidence="1">Uncharacterized protein</fullName>
    </submittedName>
</protein>
<dbReference type="PANTHER" id="PTHR45899:SF2">
    <property type="entry name" value="RHO GTPASE ACTIVATING PROTEIN AT 15B, ISOFORM C"/>
    <property type="match status" value="1"/>
</dbReference>